<feature type="transmembrane region" description="Helical" evidence="9">
    <location>
        <begin position="63"/>
        <end position="88"/>
    </location>
</feature>
<gene>
    <name evidence="11" type="primary">LOC108279369</name>
</gene>
<dbReference type="PANTHER" id="PTHR11616:SF237">
    <property type="entry name" value="TRANSPORTER"/>
    <property type="match status" value="1"/>
</dbReference>
<keyword evidence="6" id="KW-0915">Sodium</keyword>
<name>A0A2D0T2D2_ICTPU</name>
<dbReference type="PROSITE" id="PS00610">
    <property type="entry name" value="NA_NEUROTRAN_SYMP_1"/>
    <property type="match status" value="1"/>
</dbReference>
<evidence type="ECO:0000256" key="3">
    <source>
        <dbReference type="ARBA" id="ARBA00022692"/>
    </source>
</evidence>
<comment type="subcellular location">
    <subcellularLocation>
        <location evidence="1">Membrane</location>
        <topology evidence="1">Multi-pass membrane protein</topology>
    </subcellularLocation>
</comment>
<dbReference type="GO" id="GO:0005332">
    <property type="term" value="F:gamma-aminobutyric acid:sodium:chloride symporter activity"/>
    <property type="evidence" value="ECO:0007669"/>
    <property type="project" value="TreeGrafter"/>
</dbReference>
<evidence type="ECO:0000256" key="4">
    <source>
        <dbReference type="ARBA" id="ARBA00022989"/>
    </source>
</evidence>
<feature type="binding site" evidence="6">
    <location>
        <position position="385"/>
    </location>
    <ligand>
        <name>Na(+)</name>
        <dbReference type="ChEBI" id="CHEBI:29101"/>
        <label>1</label>
    </ligand>
</feature>
<feature type="transmembrane region" description="Helical" evidence="9">
    <location>
        <begin position="274"/>
        <end position="298"/>
    </location>
</feature>
<keyword evidence="10" id="KW-1185">Reference proteome</keyword>
<sequence>MVMVQANERMGEVEQSAVEDLSERGQWSNKVEFLLTVTGNMVGLGNLWRFPYLCFKNGGGAFLIPYILFAVTCGVPLFVLDICIGQYTKQSAATSWGRLCPLAEGLGHGGYIFALYTCISYNIVLAWALFYLIASFSSLLPWIGCGNLWNTVNCVELVSNQSNMAINRTQENLSISAVIEFWEGRVLNISPGIEVLGKLNWELFFCLLATWVACYFCTWKGVKSTGKAVYFTAIFPYVILLVLLLRGLTLPGALQGIKYYLYPQPSRLTDPQVWIDAATQIFFSYSLASGVQIVLGSYSHYKNNSYRDSIWLCVVNSGTSFAAGFVVFSVLGFMAEKLGADIEDVALPGPGLAFITYPQAVAMMPLPQLWSACFFIMFILLVLDSQFVGIELFVSSVIDIFPNVLRRPYKRELFLLFFCTACFCFQILLTTQGGVYIFQLIDYYGFNGACYFLMCLIETLVIGWSFGADRMSDIIEDMCDKRPSAFFKYCWCYFTPLMCLGSFIFYLARYTPLVYNNVYIYPDWAYILGWLMSSFPPVLVITWGVVKLFTHSGTLKQSFKSLCTPDDKLPLTRKQRAQLQRNETLMTGI</sequence>
<protein>
    <recommendedName>
        <fullName evidence="8">Transporter</fullName>
    </recommendedName>
</protein>
<dbReference type="OMA" id="HISATWI"/>
<feature type="binding site" evidence="6">
    <location>
        <position position="42"/>
    </location>
    <ligand>
        <name>Na(+)</name>
        <dbReference type="ChEBI" id="CHEBI:29101"/>
        <label>1</label>
    </ligand>
</feature>
<keyword evidence="3 8" id="KW-0812">Transmembrane</keyword>
<dbReference type="InterPro" id="IPR037272">
    <property type="entry name" value="SNS_sf"/>
</dbReference>
<dbReference type="PROSITE" id="PS50267">
    <property type="entry name" value="NA_NEUROTRAN_SYMP_3"/>
    <property type="match status" value="1"/>
</dbReference>
<reference evidence="11" key="2">
    <citation type="submission" date="2025-08" db="UniProtKB">
        <authorList>
            <consortium name="RefSeq"/>
        </authorList>
    </citation>
    <scope>IDENTIFICATION</scope>
    <source>
        <tissue evidence="11">Blood</tissue>
    </source>
</reference>
<dbReference type="PRINTS" id="PR00176">
    <property type="entry name" value="NANEUSMPORT"/>
</dbReference>
<evidence type="ECO:0000256" key="7">
    <source>
        <dbReference type="PIRSR" id="PIRSR600175-2"/>
    </source>
</evidence>
<dbReference type="PROSITE" id="PS00754">
    <property type="entry name" value="NA_NEUROTRAN_SYMP_2"/>
    <property type="match status" value="1"/>
</dbReference>
<feature type="binding site" evidence="6">
    <location>
        <position position="381"/>
    </location>
    <ligand>
        <name>Na(+)</name>
        <dbReference type="ChEBI" id="CHEBI:29101"/>
        <label>1</label>
    </ligand>
</feature>
<dbReference type="KEGG" id="ipu:108279369"/>
<feature type="transmembrane region" description="Helical" evidence="9">
    <location>
        <begin position="310"/>
        <end position="335"/>
    </location>
</feature>
<keyword evidence="8" id="KW-0769">Symport</keyword>
<keyword evidence="2 8" id="KW-0813">Transport</keyword>
<feature type="binding site" evidence="6">
    <location>
        <position position="39"/>
    </location>
    <ligand>
        <name>Na(+)</name>
        <dbReference type="ChEBI" id="CHEBI:29101"/>
        <label>1</label>
    </ligand>
</feature>
<comment type="similarity">
    <text evidence="8">Belongs to the sodium:neurotransmitter symporter (SNF) (TC 2.A.22) family.</text>
</comment>
<dbReference type="GO" id="GO:0042995">
    <property type="term" value="C:cell projection"/>
    <property type="evidence" value="ECO:0007669"/>
    <property type="project" value="TreeGrafter"/>
</dbReference>
<evidence type="ECO:0000256" key="9">
    <source>
        <dbReference type="SAM" id="Phobius"/>
    </source>
</evidence>
<organism evidence="10 11">
    <name type="scientific">Ictalurus punctatus</name>
    <name type="common">Channel catfish</name>
    <name type="synonym">Silurus punctatus</name>
    <dbReference type="NCBI Taxonomy" id="7998"/>
    <lineage>
        <taxon>Eukaryota</taxon>
        <taxon>Metazoa</taxon>
        <taxon>Chordata</taxon>
        <taxon>Craniata</taxon>
        <taxon>Vertebrata</taxon>
        <taxon>Euteleostomi</taxon>
        <taxon>Actinopterygii</taxon>
        <taxon>Neopterygii</taxon>
        <taxon>Teleostei</taxon>
        <taxon>Ostariophysi</taxon>
        <taxon>Siluriformes</taxon>
        <taxon>Ictaluridae</taxon>
        <taxon>Ictalurus</taxon>
    </lineage>
</organism>
<feature type="transmembrane region" description="Helical" evidence="9">
    <location>
        <begin position="486"/>
        <end position="507"/>
    </location>
</feature>
<dbReference type="GO" id="GO:0046872">
    <property type="term" value="F:metal ion binding"/>
    <property type="evidence" value="ECO:0007669"/>
    <property type="project" value="UniProtKB-KW"/>
</dbReference>
<keyword evidence="7" id="KW-1015">Disulfide bond</keyword>
<feature type="transmembrane region" description="Helical" evidence="9">
    <location>
        <begin position="444"/>
        <end position="466"/>
    </location>
</feature>
<dbReference type="PANTHER" id="PTHR11616">
    <property type="entry name" value="SODIUM/CHLORIDE DEPENDENT TRANSPORTER"/>
    <property type="match status" value="1"/>
</dbReference>
<reference evidence="10" key="1">
    <citation type="journal article" date="2016" name="Nat. Commun.">
        <title>The channel catfish genome sequence provides insights into the evolution of scale formation in teleosts.</title>
        <authorList>
            <person name="Liu Z."/>
            <person name="Liu S."/>
            <person name="Yao J."/>
            <person name="Bao L."/>
            <person name="Zhang J."/>
            <person name="Li Y."/>
            <person name="Jiang C."/>
            <person name="Sun L."/>
            <person name="Wang R."/>
            <person name="Zhang Y."/>
            <person name="Zhou T."/>
            <person name="Zeng Q."/>
            <person name="Fu Q."/>
            <person name="Gao S."/>
            <person name="Li N."/>
            <person name="Koren S."/>
            <person name="Jiang Y."/>
            <person name="Zimin A."/>
            <person name="Xu P."/>
            <person name="Phillippy A.M."/>
            <person name="Geng X."/>
            <person name="Song L."/>
            <person name="Sun F."/>
            <person name="Li C."/>
            <person name="Wang X."/>
            <person name="Chen A."/>
            <person name="Jin Y."/>
            <person name="Yuan Z."/>
            <person name="Yang Y."/>
            <person name="Tan S."/>
            <person name="Peatman E."/>
            <person name="Lu J."/>
            <person name="Qin Z."/>
            <person name="Dunham R."/>
            <person name="Li Z."/>
            <person name="Sonstegard T."/>
            <person name="Feng J."/>
            <person name="Danzmann R.G."/>
            <person name="Schroeder S."/>
            <person name="Scheffler B."/>
            <person name="Duke M.V."/>
            <person name="Ballard L."/>
            <person name="Kucuktas H."/>
            <person name="Kaltenboeck L."/>
            <person name="Liu H."/>
            <person name="Armbruster J."/>
            <person name="Xie Y."/>
            <person name="Kirby M.L."/>
            <person name="Tian Y."/>
            <person name="Flanagan M.E."/>
            <person name="Mu W."/>
            <person name="Waldbieser G.C."/>
        </authorList>
    </citation>
    <scope>NUCLEOTIDE SEQUENCE [LARGE SCALE GENOMIC DNA]</scope>
    <source>
        <strain evidence="10">SDA103</strain>
    </source>
</reference>
<dbReference type="SUPFAM" id="SSF161070">
    <property type="entry name" value="SNF-like"/>
    <property type="match status" value="1"/>
</dbReference>
<keyword evidence="6" id="KW-0479">Metal-binding</keyword>
<dbReference type="GeneID" id="108279369"/>
<feature type="transmembrane region" description="Helical" evidence="9">
    <location>
        <begin position="229"/>
        <end position="254"/>
    </location>
</feature>
<proteinExistence type="inferred from homology"/>
<evidence type="ECO:0000256" key="6">
    <source>
        <dbReference type="PIRSR" id="PIRSR600175-1"/>
    </source>
</evidence>
<dbReference type="GO" id="GO:0005886">
    <property type="term" value="C:plasma membrane"/>
    <property type="evidence" value="ECO:0007669"/>
    <property type="project" value="TreeGrafter"/>
</dbReference>
<dbReference type="Pfam" id="PF00209">
    <property type="entry name" value="SNF"/>
    <property type="match status" value="1"/>
</dbReference>
<evidence type="ECO:0000256" key="8">
    <source>
        <dbReference type="RuleBase" id="RU003732"/>
    </source>
</evidence>
<feature type="binding site" evidence="6">
    <location>
        <position position="46"/>
    </location>
    <ligand>
        <name>Na(+)</name>
        <dbReference type="ChEBI" id="CHEBI:29101"/>
        <label>1</label>
    </ligand>
</feature>
<dbReference type="OrthoDB" id="6581954at2759"/>
<evidence type="ECO:0000256" key="1">
    <source>
        <dbReference type="ARBA" id="ARBA00004141"/>
    </source>
</evidence>
<dbReference type="InterPro" id="IPR000175">
    <property type="entry name" value="Na/ntran_symport"/>
</dbReference>
<keyword evidence="5 9" id="KW-0472">Membrane</keyword>
<dbReference type="RefSeq" id="XP_017349074.1">
    <property type="nucleotide sequence ID" value="XM_017493585.3"/>
</dbReference>
<feature type="transmembrane region" description="Helical" evidence="9">
    <location>
        <begin position="413"/>
        <end position="438"/>
    </location>
</feature>
<feature type="binding site" evidence="6">
    <location>
        <position position="316"/>
    </location>
    <ligand>
        <name>Na(+)</name>
        <dbReference type="ChEBI" id="CHEBI:29101"/>
        <label>1</label>
    </ligand>
</feature>
<evidence type="ECO:0000313" key="10">
    <source>
        <dbReference type="Proteomes" id="UP000221080"/>
    </source>
</evidence>
<dbReference type="Proteomes" id="UP000221080">
    <property type="component" value="Chromosome 18"/>
</dbReference>
<feature type="binding site" evidence="6">
    <location>
        <position position="384"/>
    </location>
    <ligand>
        <name>Na(+)</name>
        <dbReference type="ChEBI" id="CHEBI:29101"/>
        <label>1</label>
    </ligand>
</feature>
<evidence type="ECO:0000313" key="11">
    <source>
        <dbReference type="RefSeq" id="XP_017349074.1"/>
    </source>
</evidence>
<feature type="binding site" evidence="6">
    <location>
        <position position="284"/>
    </location>
    <ligand>
        <name>Na(+)</name>
        <dbReference type="ChEBI" id="CHEBI:29101"/>
        <label>1</label>
    </ligand>
</feature>
<feature type="transmembrane region" description="Helical" evidence="9">
    <location>
        <begin position="369"/>
        <end position="401"/>
    </location>
</feature>
<accession>A0A2D0T2D2</accession>
<feature type="transmembrane region" description="Helical" evidence="9">
    <location>
        <begin position="109"/>
        <end position="134"/>
    </location>
</feature>
<feature type="disulfide bond" evidence="7">
    <location>
        <begin position="145"/>
        <end position="154"/>
    </location>
</feature>
<dbReference type="AlphaFoldDB" id="A0A2D0T2D2"/>
<evidence type="ECO:0000256" key="2">
    <source>
        <dbReference type="ARBA" id="ARBA00022448"/>
    </source>
</evidence>
<feature type="transmembrane region" description="Helical" evidence="9">
    <location>
        <begin position="527"/>
        <end position="550"/>
    </location>
</feature>
<keyword evidence="4 9" id="KW-1133">Transmembrane helix</keyword>
<evidence type="ECO:0000256" key="5">
    <source>
        <dbReference type="ARBA" id="ARBA00023136"/>
    </source>
</evidence>